<evidence type="ECO:0000256" key="3">
    <source>
        <dbReference type="ARBA" id="ARBA00022771"/>
    </source>
</evidence>
<evidence type="ECO:0000256" key="5">
    <source>
        <dbReference type="PROSITE-ProRule" id="PRU00042"/>
    </source>
</evidence>
<dbReference type="PANTHER" id="PTHR23057">
    <property type="entry name" value="JUXTAPOSED WITH ANOTHER ZINC FINGER PROTEIN 1"/>
    <property type="match status" value="1"/>
</dbReference>
<evidence type="ECO:0000256" key="6">
    <source>
        <dbReference type="SAM" id="MobiDB-lite"/>
    </source>
</evidence>
<dbReference type="PROSITE" id="PS00028">
    <property type="entry name" value="ZINC_FINGER_C2H2_1"/>
    <property type="match status" value="1"/>
</dbReference>
<evidence type="ECO:0000256" key="2">
    <source>
        <dbReference type="ARBA" id="ARBA00022737"/>
    </source>
</evidence>
<proteinExistence type="predicted"/>
<dbReference type="Proteomes" id="UP000054302">
    <property type="component" value="Unassembled WGS sequence"/>
</dbReference>
<dbReference type="PROSITE" id="PS50157">
    <property type="entry name" value="ZINC_FINGER_C2H2_2"/>
    <property type="match status" value="1"/>
</dbReference>
<dbReference type="SUPFAM" id="SSF57667">
    <property type="entry name" value="beta-beta-alpha zinc fingers"/>
    <property type="match status" value="1"/>
</dbReference>
<feature type="region of interest" description="Disordered" evidence="6">
    <location>
        <begin position="1"/>
        <end position="55"/>
    </location>
</feature>
<dbReference type="PANTHER" id="PTHR23057:SF0">
    <property type="entry name" value="JUXTAPOSED WITH ANOTHER ZINC FINGER PROTEIN 1"/>
    <property type="match status" value="1"/>
</dbReference>
<dbReference type="InterPro" id="IPR013087">
    <property type="entry name" value="Znf_C2H2_type"/>
</dbReference>
<feature type="compositionally biased region" description="Low complexity" evidence="6">
    <location>
        <begin position="290"/>
        <end position="303"/>
    </location>
</feature>
<evidence type="ECO:0000256" key="4">
    <source>
        <dbReference type="ARBA" id="ARBA00022833"/>
    </source>
</evidence>
<dbReference type="GO" id="GO:0005634">
    <property type="term" value="C:nucleus"/>
    <property type="evidence" value="ECO:0007669"/>
    <property type="project" value="TreeGrafter"/>
</dbReference>
<dbReference type="HOGENOM" id="CLU_013026_2_1_1"/>
<evidence type="ECO:0000313" key="8">
    <source>
        <dbReference type="EMBL" id="KIV95827.1"/>
    </source>
</evidence>
<feature type="domain" description="C2H2-type" evidence="7">
    <location>
        <begin position="560"/>
        <end position="590"/>
    </location>
</feature>
<dbReference type="RefSeq" id="XP_016227401.1">
    <property type="nucleotide sequence ID" value="XM_016367883.1"/>
</dbReference>
<feature type="region of interest" description="Disordered" evidence="6">
    <location>
        <begin position="290"/>
        <end position="318"/>
    </location>
</feature>
<dbReference type="FunFam" id="3.30.160.60:FF:000676">
    <property type="entry name" value="C2H2 transcription factor (Sfp1)"/>
    <property type="match status" value="1"/>
</dbReference>
<keyword evidence="4" id="KW-0862">Zinc</keyword>
<dbReference type="AlphaFoldDB" id="A0A0D1ZMF0"/>
<feature type="compositionally biased region" description="Low complexity" evidence="6">
    <location>
        <begin position="13"/>
        <end position="30"/>
    </location>
</feature>
<feature type="region of interest" description="Disordered" evidence="6">
    <location>
        <begin position="502"/>
        <end position="525"/>
    </location>
</feature>
<dbReference type="GeneID" id="27321278"/>
<dbReference type="OMA" id="STVQDMD"/>
<gene>
    <name evidence="8" type="ORF">PV10_03433</name>
</gene>
<dbReference type="SMART" id="SM00355">
    <property type="entry name" value="ZnF_C2H2"/>
    <property type="match status" value="3"/>
</dbReference>
<accession>A0A0D1ZMF0</accession>
<dbReference type="GO" id="GO:0008270">
    <property type="term" value="F:zinc ion binding"/>
    <property type="evidence" value="ECO:0007669"/>
    <property type="project" value="UniProtKB-KW"/>
</dbReference>
<evidence type="ECO:0000313" key="9">
    <source>
        <dbReference type="Proteomes" id="UP000054302"/>
    </source>
</evidence>
<dbReference type="STRING" id="212818.A0A0D1ZMF0"/>
<dbReference type="InterPro" id="IPR051580">
    <property type="entry name" value="ZnF-Chromatin_assoc"/>
</dbReference>
<dbReference type="InterPro" id="IPR036236">
    <property type="entry name" value="Znf_C2H2_sf"/>
</dbReference>
<dbReference type="VEuPathDB" id="FungiDB:PV10_03433"/>
<dbReference type="EMBL" id="KN847521">
    <property type="protein sequence ID" value="KIV95827.1"/>
    <property type="molecule type" value="Genomic_DNA"/>
</dbReference>
<feature type="compositionally biased region" description="Polar residues" evidence="6">
    <location>
        <begin position="354"/>
        <end position="376"/>
    </location>
</feature>
<sequence length="683" mass="74265">MFDHEESPPPLHHSPSSSDRSSFTSRDTTPVTPVGNGPVLARKVDKDPLPWFKRPIDIGRSTTGLCLPSPRLEPDFDDHSFPSFGASPPCQGMGHVANPVNILSRQTSTSPRGNQPSNLTSALQRSDSDEKRSMAQPIPETALNRPIPQMPPTTSDDFSRFERGARPIATKNLSHQQPRRESMAQSIGGTGMSWGGISVGSWIREDMIMAGTSPFALNSPSYHSSSYLPKLEANFMKDFSCCGLTLPSLHDLLQHYEEAHAQKEPIHPDTNQQMPDTRAAIAATTAANVQQEAQQRQQNMQQNTAGRPFGQQPTFSQHNQRSMGFANTLQTIPDMDTVEDMEMDDVDNDDQNTPPSNLYTQNLGQTSPPTAFNSPAQPQIPLLNTGMMQGHQTYRQSTPSTPIASGRVSAPFQGTSGSSTLMANPMQQFQDLQNAYRGTPDSSAPGSPGELDESIMAGINDMSMQNNLFNGMPNGFGNFGFGPNNDMIDLCIDEPAKRLFSPGNPGLNQTQGQQSTSRLGSGQYGANSDIARTIRERQVAAGLPDTMTNAGASNEEPKPFRCPVIGCEKAYKNQNGLKYHKAHGHNSQRLHENGDGTFSIVDPDTAEPYPGTMGMEKEKPYKCDVCQKRYKNLNGLKYHKTHSPPCNPELLNANKSPGLAIPNMMAKTGGNMGAGLSGDMSMM</sequence>
<name>A0A0D1ZMF0_EXOME</name>
<organism evidence="8 9">
    <name type="scientific">Exophiala mesophila</name>
    <name type="common">Black yeast-like fungus</name>
    <dbReference type="NCBI Taxonomy" id="212818"/>
    <lineage>
        <taxon>Eukaryota</taxon>
        <taxon>Fungi</taxon>
        <taxon>Dikarya</taxon>
        <taxon>Ascomycota</taxon>
        <taxon>Pezizomycotina</taxon>
        <taxon>Eurotiomycetes</taxon>
        <taxon>Chaetothyriomycetidae</taxon>
        <taxon>Chaetothyriales</taxon>
        <taxon>Herpotrichiellaceae</taxon>
        <taxon>Exophiala</taxon>
    </lineage>
</organism>
<feature type="compositionally biased region" description="Polar residues" evidence="6">
    <location>
        <begin position="506"/>
        <end position="525"/>
    </location>
</feature>
<reference evidence="8 9" key="1">
    <citation type="submission" date="2015-01" db="EMBL/GenBank/DDBJ databases">
        <title>The Genome Sequence of Exophiala mesophila CBS40295.</title>
        <authorList>
            <consortium name="The Broad Institute Genomics Platform"/>
            <person name="Cuomo C."/>
            <person name="de Hoog S."/>
            <person name="Gorbushina A."/>
            <person name="Stielow B."/>
            <person name="Teixiera M."/>
            <person name="Abouelleil A."/>
            <person name="Chapman S.B."/>
            <person name="Priest M."/>
            <person name="Young S.K."/>
            <person name="Wortman J."/>
            <person name="Nusbaum C."/>
            <person name="Birren B."/>
        </authorList>
    </citation>
    <scope>NUCLEOTIDE SEQUENCE [LARGE SCALE GENOMIC DNA]</scope>
    <source>
        <strain evidence="8 9">CBS 40295</strain>
    </source>
</reference>
<keyword evidence="1" id="KW-0479">Metal-binding</keyword>
<feature type="region of interest" description="Disordered" evidence="6">
    <location>
        <begin position="105"/>
        <end position="160"/>
    </location>
</feature>
<protein>
    <recommendedName>
        <fullName evidence="7">C2H2-type domain-containing protein</fullName>
    </recommendedName>
</protein>
<feature type="region of interest" description="Disordered" evidence="6">
    <location>
        <begin position="344"/>
        <end position="376"/>
    </location>
</feature>
<dbReference type="OrthoDB" id="3269380at2759"/>
<evidence type="ECO:0000256" key="1">
    <source>
        <dbReference type="ARBA" id="ARBA00022723"/>
    </source>
</evidence>
<keyword evidence="3 5" id="KW-0863">Zinc-finger</keyword>
<feature type="compositionally biased region" description="Polar residues" evidence="6">
    <location>
        <begin position="105"/>
        <end position="125"/>
    </location>
</feature>
<dbReference type="Gene3D" id="3.30.160.60">
    <property type="entry name" value="Classic Zinc Finger"/>
    <property type="match status" value="2"/>
</dbReference>
<evidence type="ECO:0000259" key="7">
    <source>
        <dbReference type="PROSITE" id="PS50157"/>
    </source>
</evidence>
<keyword evidence="2" id="KW-0677">Repeat</keyword>
<keyword evidence="9" id="KW-1185">Reference proteome</keyword>